<dbReference type="EMBL" id="JANFQO010000021">
    <property type="protein sequence ID" value="MCQ4166829.1"/>
    <property type="molecule type" value="Genomic_DNA"/>
</dbReference>
<dbReference type="Pfam" id="PF00588">
    <property type="entry name" value="SpoU_methylase"/>
    <property type="match status" value="1"/>
</dbReference>
<evidence type="ECO:0000313" key="9">
    <source>
        <dbReference type="Proteomes" id="UP001165498"/>
    </source>
</evidence>
<proteinExistence type="inferred from homology"/>
<protein>
    <recommendedName>
        <fullName evidence="6">23S rRNA (guanosine-2'-O-)-methyltransferase RlmB</fullName>
        <ecNumber evidence="6">2.1.1.185</ecNumber>
    </recommendedName>
    <alternativeName>
        <fullName evidence="6">23S rRNA (guanosine2251 2'-O)-methyltransferase</fullName>
    </alternativeName>
    <alternativeName>
        <fullName evidence="6">23S rRNA Gm2251 2'-O-methyltransferase</fullName>
    </alternativeName>
</protein>
<feature type="binding site" evidence="6">
    <location>
        <position position="227"/>
    </location>
    <ligand>
        <name>S-adenosyl-L-methionine</name>
        <dbReference type="ChEBI" id="CHEBI:59789"/>
    </ligand>
</feature>
<accession>A0ABT1QX15</accession>
<sequence length="246" mass="26357">MSHELLIGINSVEAALSHDPKNIVELFIETGTTNARLKELSERARDLGVKPHGRTRELLDRMTGGGRHQGVVAQYRAAPPRSESELAGLVEAAGREALVLVLDGVTDPHNLGACLRSAEAAGVTAVVVTKDKAVGITPIVRRASAGAADRVPFIAVTNLARTLRALKDAGLWLTGLVGESEQDFYRVDLKGPIALVIGSEGEGLRRLTREQCDYLVRIPMRGAVESLNVSVATGITLFEVLRQRSV</sequence>
<keyword evidence="1 6" id="KW-0963">Cytoplasm</keyword>
<comment type="similarity">
    <text evidence="6">Belongs to the class IV-like SAM-binding methyltransferase superfamily. RNA methyltransferase TrmH family. RlmB subfamily.</text>
</comment>
<dbReference type="Gene3D" id="3.40.1280.10">
    <property type="match status" value="1"/>
</dbReference>
<evidence type="ECO:0000256" key="1">
    <source>
        <dbReference type="ARBA" id="ARBA00022490"/>
    </source>
</evidence>
<feature type="binding site" evidence="6">
    <location>
        <position position="198"/>
    </location>
    <ligand>
        <name>S-adenosyl-L-methionine</name>
        <dbReference type="ChEBI" id="CHEBI:59789"/>
    </ligand>
</feature>
<dbReference type="Pfam" id="PF08032">
    <property type="entry name" value="SpoU_sub_bind"/>
    <property type="match status" value="1"/>
</dbReference>
<reference evidence="8" key="1">
    <citation type="submission" date="2022-07" db="EMBL/GenBank/DDBJ databases">
        <title>Tahibacter sp., a new gammaproteobacterium isolated from the silt sample collected at pig farm.</title>
        <authorList>
            <person name="Chen H."/>
        </authorList>
    </citation>
    <scope>NUCLEOTIDE SEQUENCE</scope>
    <source>
        <strain evidence="8">P2K</strain>
    </source>
</reference>
<keyword evidence="9" id="KW-1185">Reference proteome</keyword>
<feature type="binding site" evidence="6">
    <location>
        <position position="218"/>
    </location>
    <ligand>
        <name>S-adenosyl-L-methionine</name>
        <dbReference type="ChEBI" id="CHEBI:59789"/>
    </ligand>
</feature>
<dbReference type="SUPFAM" id="SSF55315">
    <property type="entry name" value="L30e-like"/>
    <property type="match status" value="1"/>
</dbReference>
<dbReference type="InterPro" id="IPR029026">
    <property type="entry name" value="tRNA_m1G_MTases_N"/>
</dbReference>
<dbReference type="InterPro" id="IPR013123">
    <property type="entry name" value="SpoU_subst-bd"/>
</dbReference>
<feature type="domain" description="RNA 2-O ribose methyltransferase substrate binding" evidence="7">
    <location>
        <begin position="5"/>
        <end position="81"/>
    </location>
</feature>
<dbReference type="EC" id="2.1.1.185" evidence="6"/>
<keyword evidence="3 6" id="KW-0489">Methyltransferase</keyword>
<organism evidence="8 9">
    <name type="scientific">Tahibacter harae</name>
    <dbReference type="NCBI Taxonomy" id="2963937"/>
    <lineage>
        <taxon>Bacteria</taxon>
        <taxon>Pseudomonadati</taxon>
        <taxon>Pseudomonadota</taxon>
        <taxon>Gammaproteobacteria</taxon>
        <taxon>Lysobacterales</taxon>
        <taxon>Rhodanobacteraceae</taxon>
        <taxon>Tahibacter</taxon>
    </lineage>
</organism>
<evidence type="ECO:0000259" key="7">
    <source>
        <dbReference type="SMART" id="SM00967"/>
    </source>
</evidence>
<dbReference type="NCBIfam" id="TIGR00186">
    <property type="entry name" value="rRNA_methyl_3"/>
    <property type="match status" value="1"/>
</dbReference>
<evidence type="ECO:0000256" key="3">
    <source>
        <dbReference type="ARBA" id="ARBA00022603"/>
    </source>
</evidence>
<keyword evidence="5 6" id="KW-0949">S-adenosyl-L-methionine</keyword>
<dbReference type="SUPFAM" id="SSF75217">
    <property type="entry name" value="alpha/beta knot"/>
    <property type="match status" value="1"/>
</dbReference>
<evidence type="ECO:0000256" key="4">
    <source>
        <dbReference type="ARBA" id="ARBA00022679"/>
    </source>
</evidence>
<dbReference type="InterPro" id="IPR004441">
    <property type="entry name" value="rRNA_MeTrfase_TrmH"/>
</dbReference>
<dbReference type="Gene3D" id="3.30.1330.30">
    <property type="match status" value="1"/>
</dbReference>
<dbReference type="InterPro" id="IPR029028">
    <property type="entry name" value="Alpha/beta_knot_MTases"/>
</dbReference>
<evidence type="ECO:0000256" key="6">
    <source>
        <dbReference type="HAMAP-Rule" id="MF_01887"/>
    </source>
</evidence>
<comment type="function">
    <text evidence="6">Specifically methylates the ribose of guanosine 2251 in 23S rRNA.</text>
</comment>
<dbReference type="InterPro" id="IPR024915">
    <property type="entry name" value="23S_rRNA_MeTrfase_RlmB"/>
</dbReference>
<keyword evidence="2 6" id="KW-0698">rRNA processing</keyword>
<dbReference type="RefSeq" id="WP_255916012.1">
    <property type="nucleotide sequence ID" value="NZ_JANFQO010000021.1"/>
</dbReference>
<comment type="caution">
    <text evidence="8">The sequence shown here is derived from an EMBL/GenBank/DDBJ whole genome shotgun (WGS) entry which is preliminary data.</text>
</comment>
<dbReference type="InterPro" id="IPR001537">
    <property type="entry name" value="SpoU_MeTrfase"/>
</dbReference>
<evidence type="ECO:0000256" key="5">
    <source>
        <dbReference type="ARBA" id="ARBA00022691"/>
    </source>
</evidence>
<dbReference type="SMART" id="SM00967">
    <property type="entry name" value="SpoU_sub_bind"/>
    <property type="match status" value="1"/>
</dbReference>
<dbReference type="CDD" id="cd18103">
    <property type="entry name" value="SpoU-like_RlmB"/>
    <property type="match status" value="1"/>
</dbReference>
<comment type="subcellular location">
    <subcellularLocation>
        <location evidence="6">Cytoplasm</location>
    </subcellularLocation>
</comment>
<dbReference type="InterPro" id="IPR029064">
    <property type="entry name" value="Ribosomal_eL30-like_sf"/>
</dbReference>
<dbReference type="PANTHER" id="PTHR46429:SF1">
    <property type="entry name" value="23S RRNA (GUANOSINE-2'-O-)-METHYLTRANSFERASE RLMB"/>
    <property type="match status" value="1"/>
</dbReference>
<evidence type="ECO:0000313" key="8">
    <source>
        <dbReference type="EMBL" id="MCQ4166829.1"/>
    </source>
</evidence>
<keyword evidence="4 6" id="KW-0808">Transferase</keyword>
<evidence type="ECO:0000256" key="2">
    <source>
        <dbReference type="ARBA" id="ARBA00022552"/>
    </source>
</evidence>
<comment type="catalytic activity">
    <reaction evidence="6">
        <text>guanosine(2251) in 23S rRNA + S-adenosyl-L-methionine = 2'-O-methylguanosine(2251) in 23S rRNA + S-adenosyl-L-homocysteine + H(+)</text>
        <dbReference type="Rhea" id="RHEA:24140"/>
        <dbReference type="Rhea" id="RHEA-COMP:10239"/>
        <dbReference type="Rhea" id="RHEA-COMP:10241"/>
        <dbReference type="ChEBI" id="CHEBI:15378"/>
        <dbReference type="ChEBI" id="CHEBI:57856"/>
        <dbReference type="ChEBI" id="CHEBI:59789"/>
        <dbReference type="ChEBI" id="CHEBI:74269"/>
        <dbReference type="ChEBI" id="CHEBI:74445"/>
        <dbReference type="EC" id="2.1.1.185"/>
    </reaction>
</comment>
<dbReference type="PANTHER" id="PTHR46429">
    <property type="entry name" value="23S RRNA (GUANOSINE-2'-O-)-METHYLTRANSFERASE RLMB"/>
    <property type="match status" value="1"/>
</dbReference>
<gene>
    <name evidence="6 8" type="primary">rlmB</name>
    <name evidence="8" type="ORF">NM961_19120</name>
</gene>
<dbReference type="HAMAP" id="MF_01887">
    <property type="entry name" value="23SrRNA_methyltr_B"/>
    <property type="match status" value="1"/>
</dbReference>
<dbReference type="Proteomes" id="UP001165498">
    <property type="component" value="Unassembled WGS sequence"/>
</dbReference>
<name>A0ABT1QX15_9GAMM</name>